<dbReference type="Proteomes" id="UP001162001">
    <property type="component" value="Segment"/>
</dbReference>
<reference evidence="2 3" key="1">
    <citation type="submission" date="2020-04" db="EMBL/GenBank/DDBJ databases">
        <title>Advantages and limits of metagenomic assembly and binning of a giant virus.</title>
        <authorList>
            <person name="Schulz F."/>
            <person name="Andreani J."/>
            <person name="Francis R."/>
            <person name="Boudjemaa H."/>
            <person name="Bou Khalil J.Y."/>
            <person name="Lee J."/>
            <person name="La Scola B."/>
            <person name="Woyke T."/>
        </authorList>
    </citation>
    <scope>NUCLEOTIDE SEQUENCE [LARGE SCALE GENOMIC DNA]</scope>
    <source>
        <strain evidence="2 3">FV1/VV64</strain>
    </source>
</reference>
<protein>
    <submittedName>
        <fullName evidence="2">Uncharacterized protein</fullName>
    </submittedName>
</protein>
<gene>
    <name evidence="2" type="ORF">Fadolivirus_1_211</name>
</gene>
<feature type="compositionally biased region" description="Low complexity" evidence="1">
    <location>
        <begin position="112"/>
        <end position="129"/>
    </location>
</feature>
<feature type="compositionally biased region" description="Basic and acidic residues" evidence="1">
    <location>
        <begin position="35"/>
        <end position="47"/>
    </location>
</feature>
<keyword evidence="3" id="KW-1185">Reference proteome</keyword>
<feature type="region of interest" description="Disordered" evidence="1">
    <location>
        <begin position="21"/>
        <end position="77"/>
    </location>
</feature>
<organism evidence="2 3">
    <name type="scientific">Fadolivirus FV1/VV64</name>
    <dbReference type="NCBI Taxonomy" id="3070911"/>
    <lineage>
        <taxon>Viruses</taxon>
        <taxon>Varidnaviria</taxon>
        <taxon>Bamfordvirae</taxon>
        <taxon>Nucleocytoviricota</taxon>
        <taxon>Megaviricetes</taxon>
        <taxon>Imitervirales</taxon>
        <taxon>Mimiviridae</taxon>
        <taxon>Klosneuvirinae</taxon>
        <taxon>Fadolivirus</taxon>
        <taxon>Fadolivirus algeromassiliense</taxon>
    </lineage>
</organism>
<evidence type="ECO:0000313" key="3">
    <source>
        <dbReference type="Proteomes" id="UP001162001"/>
    </source>
</evidence>
<proteinExistence type="predicted"/>
<sequence length="146" mass="16935">MENKKRLPQQQPLKHNINVVQNEEQKQKKQLRITRKTELHENKKNNLEQENSTVVEPKEIKESTKQQALKVVPKPNTKPSFSLVQHCSGPSCSRPNKPLQHVTANEHHVDTNEQQNEVENKQNNENNTNEDTHTEECVCGECKQEN</sequence>
<accession>A0A7D3UUQ1</accession>
<evidence type="ECO:0000313" key="2">
    <source>
        <dbReference type="EMBL" id="QKF93669.1"/>
    </source>
</evidence>
<evidence type="ECO:0000256" key="1">
    <source>
        <dbReference type="SAM" id="MobiDB-lite"/>
    </source>
</evidence>
<name>A0A7D3UUQ1_9VIRU</name>
<feature type="region of interest" description="Disordered" evidence="1">
    <location>
        <begin position="106"/>
        <end position="136"/>
    </location>
</feature>
<dbReference type="EMBL" id="MT418680">
    <property type="protein sequence ID" value="QKF93669.1"/>
    <property type="molecule type" value="Genomic_DNA"/>
</dbReference>